<dbReference type="RefSeq" id="WP_076138685.1">
    <property type="nucleotide sequence ID" value="NZ_MPTO01000042.1"/>
</dbReference>
<organism evidence="1 2">
    <name type="scientific">Paenibacillus odorifer</name>
    <dbReference type="NCBI Taxonomy" id="189426"/>
    <lineage>
        <taxon>Bacteria</taxon>
        <taxon>Bacillati</taxon>
        <taxon>Bacillota</taxon>
        <taxon>Bacilli</taxon>
        <taxon>Bacillales</taxon>
        <taxon>Paenibacillaceae</taxon>
        <taxon>Paenibacillus</taxon>
    </lineage>
</organism>
<name>A0AB36J4D9_9BACL</name>
<proteinExistence type="predicted"/>
<sequence>MLNFDSIMNLARREATYNAAQRLSKKENNPLVENLEPELKELTEQNELTIILIEEIVKSGLKQYHKAVQDEEQRKSRTSF</sequence>
<accession>A0AB36J4D9</accession>
<dbReference type="EMBL" id="MPTO01000042">
    <property type="protein sequence ID" value="OME11087.1"/>
    <property type="molecule type" value="Genomic_DNA"/>
</dbReference>
<comment type="caution">
    <text evidence="1">The sequence shown here is derived from an EMBL/GenBank/DDBJ whole genome shotgun (WGS) entry which is preliminary data.</text>
</comment>
<gene>
    <name evidence="1" type="ORF">BSK47_29715</name>
</gene>
<dbReference type="Proteomes" id="UP000187323">
    <property type="component" value="Unassembled WGS sequence"/>
</dbReference>
<evidence type="ECO:0000313" key="1">
    <source>
        <dbReference type="EMBL" id="OME11087.1"/>
    </source>
</evidence>
<evidence type="ECO:0000313" key="2">
    <source>
        <dbReference type="Proteomes" id="UP000187323"/>
    </source>
</evidence>
<reference evidence="1 2" key="1">
    <citation type="submission" date="2016-10" db="EMBL/GenBank/DDBJ databases">
        <title>Paenibacillus species isolates.</title>
        <authorList>
            <person name="Beno S.M."/>
        </authorList>
    </citation>
    <scope>NUCLEOTIDE SEQUENCE [LARGE SCALE GENOMIC DNA]</scope>
    <source>
        <strain evidence="1 2">FSL H7-0918</strain>
    </source>
</reference>
<dbReference type="AlphaFoldDB" id="A0AB36J4D9"/>
<protein>
    <submittedName>
        <fullName evidence="1">Uncharacterized protein</fullName>
    </submittedName>
</protein>